<organism evidence="2 3">
    <name type="scientific">Trichinella zimbabwensis</name>
    <dbReference type="NCBI Taxonomy" id="268475"/>
    <lineage>
        <taxon>Eukaryota</taxon>
        <taxon>Metazoa</taxon>
        <taxon>Ecdysozoa</taxon>
        <taxon>Nematoda</taxon>
        <taxon>Enoplea</taxon>
        <taxon>Dorylaimia</taxon>
        <taxon>Trichinellida</taxon>
        <taxon>Trichinellidae</taxon>
        <taxon>Trichinella</taxon>
    </lineage>
</organism>
<feature type="compositionally biased region" description="Basic and acidic residues" evidence="1">
    <location>
        <begin position="318"/>
        <end position="327"/>
    </location>
</feature>
<keyword evidence="3" id="KW-1185">Reference proteome</keyword>
<feature type="region of interest" description="Disordered" evidence="1">
    <location>
        <begin position="292"/>
        <end position="327"/>
    </location>
</feature>
<dbReference type="EMBL" id="JYDP01000044">
    <property type="protein sequence ID" value="KRZ12013.1"/>
    <property type="molecule type" value="Genomic_DNA"/>
</dbReference>
<protein>
    <submittedName>
        <fullName evidence="2">Uncharacterized protein</fullName>
    </submittedName>
</protein>
<gene>
    <name evidence="2" type="ORF">T11_16454</name>
</gene>
<evidence type="ECO:0000313" key="2">
    <source>
        <dbReference type="EMBL" id="KRZ12013.1"/>
    </source>
</evidence>
<evidence type="ECO:0000256" key="1">
    <source>
        <dbReference type="SAM" id="MobiDB-lite"/>
    </source>
</evidence>
<dbReference type="Proteomes" id="UP000055024">
    <property type="component" value="Unassembled WGS sequence"/>
</dbReference>
<evidence type="ECO:0000313" key="3">
    <source>
        <dbReference type="Proteomes" id="UP000055024"/>
    </source>
</evidence>
<name>A0A0V1HN14_9BILA</name>
<sequence length="327" mass="37592">MSVIPSSVMRHYKNDAENYTSAGYGICVSQLSFNDVSLLKALAFALTTFMFSASNQFQFVIVGPLPFIAIKAFLVVLASTYEETLQTSAVSVSFYFQLEFLLARSINFQNVFIRVSRPIHYKLTCWRDLAVCIGHPSCLLMPIKLYSLVHCVASGRFLWLLLDQWLSAISDRFDPGIISVLRTYQKVALKPFGYSAEKMHHIDQLWLHTGRQMWSSKNAEILTKNTESTETREKVSTEDDEVIRSHKRLKYMDDFILKEEEVRTFVPRHVTVKDEFCFVFMIQFVQKGCPSKLPLEPAETEPGLSRRHQQPPNVLSDCKSDQTEHWP</sequence>
<comment type="caution">
    <text evidence="2">The sequence shown here is derived from an EMBL/GenBank/DDBJ whole genome shotgun (WGS) entry which is preliminary data.</text>
</comment>
<reference evidence="2 3" key="1">
    <citation type="submission" date="2015-01" db="EMBL/GenBank/DDBJ databases">
        <title>Evolution of Trichinella species and genotypes.</title>
        <authorList>
            <person name="Korhonen P.K."/>
            <person name="Edoardo P."/>
            <person name="Giuseppe L.R."/>
            <person name="Gasser R.B."/>
        </authorList>
    </citation>
    <scope>NUCLEOTIDE SEQUENCE [LARGE SCALE GENOMIC DNA]</scope>
    <source>
        <strain evidence="2">ISS1029</strain>
    </source>
</reference>
<proteinExistence type="predicted"/>
<accession>A0A0V1HN14</accession>
<dbReference type="AlphaFoldDB" id="A0A0V1HN14"/>